<dbReference type="Gene3D" id="3.20.20.100">
    <property type="entry name" value="NADP-dependent oxidoreductase domain"/>
    <property type="match status" value="1"/>
</dbReference>
<dbReference type="STRING" id="1408157.A0A1J7JN45"/>
<dbReference type="InterPro" id="IPR018170">
    <property type="entry name" value="Aldo/ket_reductase_CS"/>
</dbReference>
<keyword evidence="7" id="KW-1185">Reference proteome</keyword>
<evidence type="ECO:0000256" key="2">
    <source>
        <dbReference type="PIRSR" id="PIRSR000097-1"/>
    </source>
</evidence>
<dbReference type="InterPro" id="IPR023210">
    <property type="entry name" value="NADP_OxRdtase_dom"/>
</dbReference>
<evidence type="ECO:0000259" key="5">
    <source>
        <dbReference type="Pfam" id="PF00248"/>
    </source>
</evidence>
<feature type="binding site" evidence="3">
    <location>
        <position position="113"/>
    </location>
    <ligand>
        <name>substrate</name>
    </ligand>
</feature>
<dbReference type="OrthoDB" id="416253at2759"/>
<feature type="active site" description="Proton donor" evidence="2">
    <location>
        <position position="59"/>
    </location>
</feature>
<dbReference type="InterPro" id="IPR036812">
    <property type="entry name" value="NAD(P)_OxRdtase_dom_sf"/>
</dbReference>
<dbReference type="Pfam" id="PF00248">
    <property type="entry name" value="Aldo_ket_red"/>
    <property type="match status" value="1"/>
</dbReference>
<dbReference type="PRINTS" id="PR00069">
    <property type="entry name" value="ALDKETRDTASE"/>
</dbReference>
<dbReference type="FunFam" id="3.20.20.100:FF:000002">
    <property type="entry name" value="2,5-diketo-D-gluconic acid reductase A"/>
    <property type="match status" value="1"/>
</dbReference>
<dbReference type="AlphaFoldDB" id="A0A1J7JN45"/>
<dbReference type="InterPro" id="IPR044494">
    <property type="entry name" value="AKR3C2/3"/>
</dbReference>
<dbReference type="PROSITE" id="PS00798">
    <property type="entry name" value="ALDOKETO_REDUCTASE_1"/>
    <property type="match status" value="1"/>
</dbReference>
<feature type="site" description="Lowers pKa of active site Tyr" evidence="4">
    <location>
        <position position="84"/>
    </location>
</feature>
<evidence type="ECO:0000256" key="4">
    <source>
        <dbReference type="PIRSR" id="PIRSR000097-3"/>
    </source>
</evidence>
<gene>
    <name evidence="6" type="ORF">CONLIGDRAFT_26737</name>
</gene>
<dbReference type="SUPFAM" id="SSF51430">
    <property type="entry name" value="NAD(P)-linked oxidoreductase"/>
    <property type="match status" value="1"/>
</dbReference>
<sequence length="296" mass="32625">MASVPSLTLKSGPAMPKTAYGTGTVWFKNGGTDVHRQTVDAIKVAIELGYRHFDCAEMYGTERELGIALAESEIPRADVFLTTKTTNIEDVEAALESSLSKLDTSYVDLFLIHSPFPATSPKQLQTAWTMMERCVERGLARYIGVSNHAIPHLQSILSTAAIKPAINQIEMHPYLQQPELLAYMRAANIPFAGYASLTPLRQRLSKNVEEVLAHLAAAHRVNESAVLVRWVLDQGASAVVTTSGNRDRLEGYLKSVSAFTLNSEEVAEISHVSRDTHFRGFFADEFRSLEAGKSSW</sequence>
<dbReference type="InParanoid" id="A0A1J7JN45"/>
<feature type="domain" description="NADP-dependent oxidoreductase" evidence="5">
    <location>
        <begin position="22"/>
        <end position="272"/>
    </location>
</feature>
<evidence type="ECO:0000256" key="1">
    <source>
        <dbReference type="ARBA" id="ARBA00023002"/>
    </source>
</evidence>
<proteinExistence type="predicted"/>
<dbReference type="PANTHER" id="PTHR11732">
    <property type="entry name" value="ALDO/KETO REDUCTASE"/>
    <property type="match status" value="1"/>
</dbReference>
<evidence type="ECO:0000256" key="3">
    <source>
        <dbReference type="PIRSR" id="PIRSR000097-2"/>
    </source>
</evidence>
<accession>A0A1J7JN45</accession>
<dbReference type="PIRSF" id="PIRSF000097">
    <property type="entry name" value="AKR"/>
    <property type="match status" value="1"/>
</dbReference>
<dbReference type="CDD" id="cd19120">
    <property type="entry name" value="AKR_AKR3C2-3"/>
    <property type="match status" value="1"/>
</dbReference>
<reference evidence="6 7" key="1">
    <citation type="submission" date="2016-10" db="EMBL/GenBank/DDBJ databases">
        <title>Draft genome sequence of Coniochaeta ligniaria NRRL30616, a lignocellulolytic fungus for bioabatement of inhibitors in plant biomass hydrolysates.</title>
        <authorList>
            <consortium name="DOE Joint Genome Institute"/>
            <person name="Jimenez D.J."/>
            <person name="Hector R.E."/>
            <person name="Riley R."/>
            <person name="Sun H."/>
            <person name="Grigoriev I.V."/>
            <person name="Van Elsas J.D."/>
            <person name="Nichols N.N."/>
        </authorList>
    </citation>
    <scope>NUCLEOTIDE SEQUENCE [LARGE SCALE GENOMIC DNA]</scope>
    <source>
        <strain evidence="6 7">NRRL 30616</strain>
    </source>
</reference>
<dbReference type="Proteomes" id="UP000182658">
    <property type="component" value="Unassembled WGS sequence"/>
</dbReference>
<evidence type="ECO:0000313" key="7">
    <source>
        <dbReference type="Proteomes" id="UP000182658"/>
    </source>
</evidence>
<keyword evidence="1" id="KW-0560">Oxidoreductase</keyword>
<evidence type="ECO:0000313" key="6">
    <source>
        <dbReference type="EMBL" id="OIW34825.1"/>
    </source>
</evidence>
<dbReference type="GO" id="GO:0016616">
    <property type="term" value="F:oxidoreductase activity, acting on the CH-OH group of donors, NAD or NADP as acceptor"/>
    <property type="evidence" value="ECO:0007669"/>
    <property type="project" value="UniProtKB-ARBA"/>
</dbReference>
<dbReference type="EMBL" id="KV875093">
    <property type="protein sequence ID" value="OIW34825.1"/>
    <property type="molecule type" value="Genomic_DNA"/>
</dbReference>
<organism evidence="6 7">
    <name type="scientific">Coniochaeta ligniaria NRRL 30616</name>
    <dbReference type="NCBI Taxonomy" id="1408157"/>
    <lineage>
        <taxon>Eukaryota</taxon>
        <taxon>Fungi</taxon>
        <taxon>Dikarya</taxon>
        <taxon>Ascomycota</taxon>
        <taxon>Pezizomycotina</taxon>
        <taxon>Sordariomycetes</taxon>
        <taxon>Sordariomycetidae</taxon>
        <taxon>Coniochaetales</taxon>
        <taxon>Coniochaetaceae</taxon>
        <taxon>Coniochaeta</taxon>
    </lineage>
</organism>
<dbReference type="GO" id="GO:0016652">
    <property type="term" value="F:oxidoreductase activity, acting on NAD(P)H as acceptor"/>
    <property type="evidence" value="ECO:0007669"/>
    <property type="project" value="InterPro"/>
</dbReference>
<protein>
    <submittedName>
        <fullName evidence="6">Putative ketoreductase</fullName>
    </submittedName>
</protein>
<name>A0A1J7JN45_9PEZI</name>
<dbReference type="InterPro" id="IPR020471">
    <property type="entry name" value="AKR"/>
</dbReference>